<proteinExistence type="predicted"/>
<name>A0AA39KN79_MICHY</name>
<evidence type="ECO:0000313" key="1">
    <source>
        <dbReference type="EMBL" id="KAK0167753.1"/>
    </source>
</evidence>
<reference evidence="1" key="2">
    <citation type="submission" date="2023-03" db="EMBL/GenBank/DDBJ databases">
        <authorList>
            <person name="Inwood S.N."/>
            <person name="Skelly J.G."/>
            <person name="Guhlin J."/>
            <person name="Harrop T.W.R."/>
            <person name="Goldson S.G."/>
            <person name="Dearden P.K."/>
        </authorList>
    </citation>
    <scope>NUCLEOTIDE SEQUENCE</scope>
    <source>
        <strain evidence="1">Lincoln</strain>
        <tissue evidence="1">Whole body</tissue>
    </source>
</reference>
<comment type="caution">
    <text evidence="1">The sequence shown here is derived from an EMBL/GenBank/DDBJ whole genome shotgun (WGS) entry which is preliminary data.</text>
</comment>
<dbReference type="AlphaFoldDB" id="A0AA39KN79"/>
<gene>
    <name evidence="1" type="ORF">PV327_001617</name>
</gene>
<sequence length="56" mass="6257">MQEKCLDGDHRRKNDWAPLLRWCFEWSHVPPIFGALFVAAMPSCGVNSAVSGALQI</sequence>
<protein>
    <submittedName>
        <fullName evidence="1">Uncharacterized protein</fullName>
    </submittedName>
</protein>
<dbReference type="Proteomes" id="UP001168972">
    <property type="component" value="Unassembled WGS sequence"/>
</dbReference>
<keyword evidence="2" id="KW-1185">Reference proteome</keyword>
<accession>A0AA39KN79</accession>
<reference evidence="1" key="1">
    <citation type="journal article" date="2023" name="bioRxiv">
        <title>Scaffold-level genome assemblies of two parasitoid biocontrol wasps reveal the parthenogenesis mechanism and an associated novel virus.</title>
        <authorList>
            <person name="Inwood S."/>
            <person name="Skelly J."/>
            <person name="Guhlin J."/>
            <person name="Harrop T."/>
            <person name="Goldson S."/>
            <person name="Dearden P."/>
        </authorList>
    </citation>
    <scope>NUCLEOTIDE SEQUENCE</scope>
    <source>
        <strain evidence="1">Lincoln</strain>
        <tissue evidence="1">Whole body</tissue>
    </source>
</reference>
<organism evidence="1 2">
    <name type="scientific">Microctonus hyperodae</name>
    <name type="common">Parasitoid wasp</name>
    <dbReference type="NCBI Taxonomy" id="165561"/>
    <lineage>
        <taxon>Eukaryota</taxon>
        <taxon>Metazoa</taxon>
        <taxon>Ecdysozoa</taxon>
        <taxon>Arthropoda</taxon>
        <taxon>Hexapoda</taxon>
        <taxon>Insecta</taxon>
        <taxon>Pterygota</taxon>
        <taxon>Neoptera</taxon>
        <taxon>Endopterygota</taxon>
        <taxon>Hymenoptera</taxon>
        <taxon>Apocrita</taxon>
        <taxon>Ichneumonoidea</taxon>
        <taxon>Braconidae</taxon>
        <taxon>Euphorinae</taxon>
        <taxon>Microctonus</taxon>
    </lineage>
</organism>
<evidence type="ECO:0000313" key="2">
    <source>
        <dbReference type="Proteomes" id="UP001168972"/>
    </source>
</evidence>
<dbReference type="EMBL" id="JAQQBR010001831">
    <property type="protein sequence ID" value="KAK0167753.1"/>
    <property type="molecule type" value="Genomic_DNA"/>
</dbReference>